<dbReference type="CDD" id="cd05299">
    <property type="entry name" value="CtBP_dh"/>
    <property type="match status" value="1"/>
</dbReference>
<sequence>MTYQIAISQADYPDAEVERAVFDAVDADVVVGHAESPAELVELARGADALLVEYADVTAAVLDALDDLVVVSRYGIGVDNVDVEAATGREVAVTNVPSYCEEEVATHVLALLLTVVRETAQYTAAVESGTWDWKVATPIEPVVGKTVGFVAYGKIPRAVVRLARGFDFEYLVYDPYLDAGDIADEPVERVDFETLLAESDIVSVHAPLVDETRHLFDADAFARMRKDAVLVNTARGPLVDETALNDALREGELGGAGLDVMVDEPVESSPLFELDSVVVTPHVAWYSERSLDEVRRKAAENVVRFLEAGEPHGFVNRDALNR</sequence>
<keyword evidence="2 4" id="KW-0560">Oxidoreductase</keyword>
<dbReference type="GO" id="GO:0016491">
    <property type="term" value="F:oxidoreductase activity"/>
    <property type="evidence" value="ECO:0007669"/>
    <property type="project" value="UniProtKB-KW"/>
</dbReference>
<dbReference type="InterPro" id="IPR050418">
    <property type="entry name" value="D-iso_2-hydroxyacid_DH_PdxB"/>
</dbReference>
<proteinExistence type="inferred from homology"/>
<name>A0ABD5UGU9_9EURY</name>
<keyword evidence="3" id="KW-0520">NAD</keyword>
<protein>
    <submittedName>
        <fullName evidence="7">C-terminal binding protein</fullName>
    </submittedName>
</protein>
<dbReference type="SUPFAM" id="SSF51735">
    <property type="entry name" value="NAD(P)-binding Rossmann-fold domains"/>
    <property type="match status" value="1"/>
</dbReference>
<evidence type="ECO:0000256" key="2">
    <source>
        <dbReference type="ARBA" id="ARBA00023002"/>
    </source>
</evidence>
<comment type="similarity">
    <text evidence="1 4">Belongs to the D-isomer specific 2-hydroxyacid dehydrogenase family.</text>
</comment>
<organism evidence="7 8">
    <name type="scientific">Halomarina ordinaria</name>
    <dbReference type="NCBI Taxonomy" id="3033939"/>
    <lineage>
        <taxon>Archaea</taxon>
        <taxon>Methanobacteriati</taxon>
        <taxon>Methanobacteriota</taxon>
        <taxon>Stenosarchaea group</taxon>
        <taxon>Halobacteria</taxon>
        <taxon>Halobacteriales</taxon>
        <taxon>Natronomonadaceae</taxon>
        <taxon>Halomarina</taxon>
    </lineage>
</organism>
<dbReference type="AlphaFoldDB" id="A0ABD5UGU9"/>
<dbReference type="PROSITE" id="PS00671">
    <property type="entry name" value="D_2_HYDROXYACID_DH_3"/>
    <property type="match status" value="1"/>
</dbReference>
<feature type="domain" description="D-isomer specific 2-hydroxyacid dehydrogenase catalytic" evidence="5">
    <location>
        <begin position="18"/>
        <end position="316"/>
    </location>
</feature>
<feature type="domain" description="D-isomer specific 2-hydroxyacid dehydrogenase NAD-binding" evidence="6">
    <location>
        <begin position="109"/>
        <end position="284"/>
    </location>
</feature>
<evidence type="ECO:0000259" key="5">
    <source>
        <dbReference type="Pfam" id="PF00389"/>
    </source>
</evidence>
<dbReference type="PANTHER" id="PTHR43761">
    <property type="entry name" value="D-ISOMER SPECIFIC 2-HYDROXYACID DEHYDROGENASE FAMILY PROTEIN (AFU_ORTHOLOGUE AFUA_1G13630)"/>
    <property type="match status" value="1"/>
</dbReference>
<evidence type="ECO:0000313" key="8">
    <source>
        <dbReference type="Proteomes" id="UP001596406"/>
    </source>
</evidence>
<dbReference type="EMBL" id="JBHSXM010000003">
    <property type="protein sequence ID" value="MFC6838074.1"/>
    <property type="molecule type" value="Genomic_DNA"/>
</dbReference>
<dbReference type="PANTHER" id="PTHR43761:SF1">
    <property type="entry name" value="D-ISOMER SPECIFIC 2-HYDROXYACID DEHYDROGENASE CATALYTIC DOMAIN-CONTAINING PROTEIN-RELATED"/>
    <property type="match status" value="1"/>
</dbReference>
<evidence type="ECO:0000256" key="4">
    <source>
        <dbReference type="RuleBase" id="RU003719"/>
    </source>
</evidence>
<dbReference type="InterPro" id="IPR036291">
    <property type="entry name" value="NAD(P)-bd_dom_sf"/>
</dbReference>
<dbReference type="InterPro" id="IPR029753">
    <property type="entry name" value="D-isomer_DH_CS"/>
</dbReference>
<evidence type="ECO:0000313" key="7">
    <source>
        <dbReference type="EMBL" id="MFC6838074.1"/>
    </source>
</evidence>
<dbReference type="InterPro" id="IPR006139">
    <property type="entry name" value="D-isomer_2_OHA_DH_cat_dom"/>
</dbReference>
<dbReference type="InterPro" id="IPR006140">
    <property type="entry name" value="D-isomer_DH_NAD-bd"/>
</dbReference>
<dbReference type="InterPro" id="IPR043322">
    <property type="entry name" value="CtBP"/>
</dbReference>
<dbReference type="Pfam" id="PF00389">
    <property type="entry name" value="2-Hacid_dh"/>
    <property type="match status" value="1"/>
</dbReference>
<dbReference type="Pfam" id="PF02826">
    <property type="entry name" value="2-Hacid_dh_C"/>
    <property type="match status" value="1"/>
</dbReference>
<reference evidence="7 8" key="1">
    <citation type="journal article" date="2019" name="Int. J. Syst. Evol. Microbiol.">
        <title>The Global Catalogue of Microorganisms (GCM) 10K type strain sequencing project: providing services to taxonomists for standard genome sequencing and annotation.</title>
        <authorList>
            <consortium name="The Broad Institute Genomics Platform"/>
            <consortium name="The Broad Institute Genome Sequencing Center for Infectious Disease"/>
            <person name="Wu L."/>
            <person name="Ma J."/>
        </authorList>
    </citation>
    <scope>NUCLEOTIDE SEQUENCE [LARGE SCALE GENOMIC DNA]</scope>
    <source>
        <strain evidence="7 8">PSRA2</strain>
    </source>
</reference>
<evidence type="ECO:0000256" key="1">
    <source>
        <dbReference type="ARBA" id="ARBA00005854"/>
    </source>
</evidence>
<dbReference type="Proteomes" id="UP001596406">
    <property type="component" value="Unassembled WGS sequence"/>
</dbReference>
<evidence type="ECO:0000259" key="6">
    <source>
        <dbReference type="Pfam" id="PF02826"/>
    </source>
</evidence>
<keyword evidence="8" id="KW-1185">Reference proteome</keyword>
<accession>A0ABD5UGU9</accession>
<gene>
    <name evidence="7" type="ORF">ACFQHK_16450</name>
</gene>
<dbReference type="RefSeq" id="WP_304449793.1">
    <property type="nucleotide sequence ID" value="NZ_JARRAH010000003.1"/>
</dbReference>
<dbReference type="PROSITE" id="PS00670">
    <property type="entry name" value="D_2_HYDROXYACID_DH_2"/>
    <property type="match status" value="1"/>
</dbReference>
<dbReference type="SUPFAM" id="SSF52283">
    <property type="entry name" value="Formate/glycerate dehydrogenase catalytic domain-like"/>
    <property type="match status" value="1"/>
</dbReference>
<comment type="caution">
    <text evidence="7">The sequence shown here is derived from an EMBL/GenBank/DDBJ whole genome shotgun (WGS) entry which is preliminary data.</text>
</comment>
<evidence type="ECO:0000256" key="3">
    <source>
        <dbReference type="ARBA" id="ARBA00023027"/>
    </source>
</evidence>
<dbReference type="Gene3D" id="3.40.50.720">
    <property type="entry name" value="NAD(P)-binding Rossmann-like Domain"/>
    <property type="match status" value="2"/>
</dbReference>